<dbReference type="GO" id="GO:0008483">
    <property type="term" value="F:transaminase activity"/>
    <property type="evidence" value="ECO:0007669"/>
    <property type="project" value="UniProtKB-KW"/>
</dbReference>
<comment type="caution">
    <text evidence="1">The sequence shown here is derived from an EMBL/GenBank/DDBJ whole genome shotgun (WGS) entry which is preliminary data.</text>
</comment>
<keyword evidence="1" id="KW-0032">Aminotransferase</keyword>
<sequence length="200" mass="23055">MPQEQSKTPLLLETIRIEEGKIHNLGYHQQRCDKSRQLLFNSHDILDLSSYIDAPKSGLYRCRILYAEHLHSIEYIPYTPKEIQSLRIVSSEIEYSLKYANRDALNALLESNKDVDEVIIEKKGYLTDTTISNIAFLDGEQWITPAKPLLEGTMRAKLIDEGFLHPKQITKEDLKNYSQVALMNAMIGFKILNIEPYKIS</sequence>
<dbReference type="Gene3D" id="3.30.470.10">
    <property type="match status" value="1"/>
</dbReference>
<gene>
    <name evidence="1" type="ORF">PF327_06815</name>
</gene>
<dbReference type="SUPFAM" id="SSF56752">
    <property type="entry name" value="D-aminoacid aminotransferase-like PLP-dependent enzymes"/>
    <property type="match status" value="1"/>
</dbReference>
<dbReference type="RefSeq" id="WP_289401842.1">
    <property type="nucleotide sequence ID" value="NZ_JAQIBC010000003.1"/>
</dbReference>
<dbReference type="InterPro" id="IPR001544">
    <property type="entry name" value="Aminotrans_IV"/>
</dbReference>
<dbReference type="InterPro" id="IPR043131">
    <property type="entry name" value="BCAT-like_N"/>
</dbReference>
<dbReference type="InterPro" id="IPR043132">
    <property type="entry name" value="BCAT-like_C"/>
</dbReference>
<organism evidence="1 2">
    <name type="scientific">Sulfurovum xiamenensis</name>
    <dbReference type="NCBI Taxonomy" id="3019066"/>
    <lineage>
        <taxon>Bacteria</taxon>
        <taxon>Pseudomonadati</taxon>
        <taxon>Campylobacterota</taxon>
        <taxon>Epsilonproteobacteria</taxon>
        <taxon>Campylobacterales</taxon>
        <taxon>Sulfurovaceae</taxon>
        <taxon>Sulfurovum</taxon>
    </lineage>
</organism>
<evidence type="ECO:0000313" key="1">
    <source>
        <dbReference type="EMBL" id="MDM5263906.1"/>
    </source>
</evidence>
<evidence type="ECO:0000313" key="2">
    <source>
        <dbReference type="Proteomes" id="UP001169066"/>
    </source>
</evidence>
<dbReference type="Proteomes" id="UP001169066">
    <property type="component" value="Unassembled WGS sequence"/>
</dbReference>
<keyword evidence="1" id="KW-0808">Transferase</keyword>
<keyword evidence="2" id="KW-1185">Reference proteome</keyword>
<protein>
    <submittedName>
        <fullName evidence="1">Aminotransferase class IV family protein</fullName>
    </submittedName>
</protein>
<accession>A0ABT7QS96</accession>
<dbReference type="Gene3D" id="3.20.10.10">
    <property type="entry name" value="D-amino Acid Aminotransferase, subunit A, domain 2"/>
    <property type="match status" value="1"/>
</dbReference>
<dbReference type="EMBL" id="JAQIBC010000003">
    <property type="protein sequence ID" value="MDM5263906.1"/>
    <property type="molecule type" value="Genomic_DNA"/>
</dbReference>
<dbReference type="Pfam" id="PF01063">
    <property type="entry name" value="Aminotran_4"/>
    <property type="match status" value="1"/>
</dbReference>
<proteinExistence type="predicted"/>
<name>A0ABT7QS96_9BACT</name>
<reference evidence="1" key="1">
    <citation type="submission" date="2023-01" db="EMBL/GenBank/DDBJ databases">
        <title>Sulfurovum sp. XTW-4 genome assembly.</title>
        <authorList>
            <person name="Wang J."/>
        </authorList>
    </citation>
    <scope>NUCLEOTIDE SEQUENCE</scope>
    <source>
        <strain evidence="1">XTW-4</strain>
    </source>
</reference>
<dbReference type="InterPro" id="IPR036038">
    <property type="entry name" value="Aminotransferase-like"/>
</dbReference>